<evidence type="ECO:0000313" key="1">
    <source>
        <dbReference type="EMBL" id="GMS98097.1"/>
    </source>
</evidence>
<keyword evidence="2" id="KW-1185">Reference proteome</keyword>
<proteinExistence type="predicted"/>
<sequence>SSFSSMVASFLSGSRKLVLNSGDNYFTEEEVPIILGSYSNADWCSDMEDCFRMVCNSTSRVGLFYEPDIYSFLASSLTQNCSLVEIALPRGQSSGIGWLTRSLTDGDSYSFVISKIHPLRALKKINFALLTVYNEERVRNTTIDKLR</sequence>
<name>A0AAV5TUI0_9BILA</name>
<feature type="non-terminal residue" evidence="1">
    <location>
        <position position="1"/>
    </location>
</feature>
<dbReference type="Proteomes" id="UP001432027">
    <property type="component" value="Unassembled WGS sequence"/>
</dbReference>
<comment type="caution">
    <text evidence="1">The sequence shown here is derived from an EMBL/GenBank/DDBJ whole genome shotgun (WGS) entry which is preliminary data.</text>
</comment>
<accession>A0AAV5TUI0</accession>
<gene>
    <name evidence="1" type="ORF">PENTCL1PPCAC_20272</name>
</gene>
<reference evidence="1" key="1">
    <citation type="submission" date="2023-10" db="EMBL/GenBank/DDBJ databases">
        <title>Genome assembly of Pristionchus species.</title>
        <authorList>
            <person name="Yoshida K."/>
            <person name="Sommer R.J."/>
        </authorList>
    </citation>
    <scope>NUCLEOTIDE SEQUENCE</scope>
    <source>
        <strain evidence="1">RS0144</strain>
    </source>
</reference>
<organism evidence="1 2">
    <name type="scientific">Pristionchus entomophagus</name>
    <dbReference type="NCBI Taxonomy" id="358040"/>
    <lineage>
        <taxon>Eukaryota</taxon>
        <taxon>Metazoa</taxon>
        <taxon>Ecdysozoa</taxon>
        <taxon>Nematoda</taxon>
        <taxon>Chromadorea</taxon>
        <taxon>Rhabditida</taxon>
        <taxon>Rhabditina</taxon>
        <taxon>Diplogasteromorpha</taxon>
        <taxon>Diplogasteroidea</taxon>
        <taxon>Neodiplogasteridae</taxon>
        <taxon>Pristionchus</taxon>
    </lineage>
</organism>
<dbReference type="AlphaFoldDB" id="A0AAV5TUI0"/>
<protein>
    <submittedName>
        <fullName evidence="1">Uncharacterized protein</fullName>
    </submittedName>
</protein>
<dbReference type="EMBL" id="BTSX01000005">
    <property type="protein sequence ID" value="GMS98097.1"/>
    <property type="molecule type" value="Genomic_DNA"/>
</dbReference>
<evidence type="ECO:0000313" key="2">
    <source>
        <dbReference type="Proteomes" id="UP001432027"/>
    </source>
</evidence>